<gene>
    <name evidence="3" type="ORF">GCM10010358_11370</name>
</gene>
<dbReference type="Proteomes" id="UP000619244">
    <property type="component" value="Unassembled WGS sequence"/>
</dbReference>
<sequence>MNTPSSSPASPSHRTSAPGQGSPGGRSRSLALALRLYPGGYRDRYGEEIATVAAEATAGRGRAARWHEAASVAGHALRLRAGLTPDRSGARLAAVAAPFVVAVAAGQHLALVLRLPHTEPPLTFPWTDMVGGVPYAIALTAAALWSLSLLSVLGGHWQPARAAAVLAALAVLGARLDYVSDAFVRFDPLLVLENLLVMGLPHLLWAVLLLSAPRDLLTTSWSTRACAAATAAITFLAASAGWQEGARAATPAVVVTLAAVLALPTRDRSLPLAVVLAALPLLFFTYEQTLMGTMGESGVGRNPATVLLALPLLLVALGLPLLNRRRTRRPSPATAPHDTIR</sequence>
<dbReference type="EMBL" id="BMVU01000003">
    <property type="protein sequence ID" value="GGX58927.1"/>
    <property type="molecule type" value="Genomic_DNA"/>
</dbReference>
<feature type="region of interest" description="Disordered" evidence="1">
    <location>
        <begin position="1"/>
        <end position="28"/>
    </location>
</feature>
<evidence type="ECO:0000256" key="2">
    <source>
        <dbReference type="SAM" id="Phobius"/>
    </source>
</evidence>
<reference evidence="3" key="2">
    <citation type="submission" date="2020-09" db="EMBL/GenBank/DDBJ databases">
        <authorList>
            <person name="Sun Q."/>
            <person name="Ohkuma M."/>
        </authorList>
    </citation>
    <scope>NUCLEOTIDE SEQUENCE</scope>
    <source>
        <strain evidence="3">JCM 4790</strain>
    </source>
</reference>
<accession>A0A918NAR1</accession>
<dbReference type="AlphaFoldDB" id="A0A918NAR1"/>
<feature type="transmembrane region" description="Helical" evidence="2">
    <location>
        <begin position="160"/>
        <end position="178"/>
    </location>
</feature>
<feature type="transmembrane region" description="Helical" evidence="2">
    <location>
        <begin position="133"/>
        <end position="153"/>
    </location>
</feature>
<evidence type="ECO:0000256" key="1">
    <source>
        <dbReference type="SAM" id="MobiDB-lite"/>
    </source>
</evidence>
<proteinExistence type="predicted"/>
<feature type="transmembrane region" description="Helical" evidence="2">
    <location>
        <begin position="246"/>
        <end position="263"/>
    </location>
</feature>
<dbReference type="RefSeq" id="WP_190189057.1">
    <property type="nucleotide sequence ID" value="NZ_BMVU01000003.1"/>
</dbReference>
<reference evidence="3" key="1">
    <citation type="journal article" date="2014" name="Int. J. Syst. Evol. Microbiol.">
        <title>Complete genome sequence of Corynebacterium casei LMG S-19264T (=DSM 44701T), isolated from a smear-ripened cheese.</title>
        <authorList>
            <consortium name="US DOE Joint Genome Institute (JGI-PGF)"/>
            <person name="Walter F."/>
            <person name="Albersmeier A."/>
            <person name="Kalinowski J."/>
            <person name="Ruckert C."/>
        </authorList>
    </citation>
    <scope>NUCLEOTIDE SEQUENCE</scope>
    <source>
        <strain evidence="3">JCM 4790</strain>
    </source>
</reference>
<protein>
    <submittedName>
        <fullName evidence="3">Uncharacterized protein</fullName>
    </submittedName>
</protein>
<feature type="transmembrane region" description="Helical" evidence="2">
    <location>
        <begin position="270"/>
        <end position="286"/>
    </location>
</feature>
<feature type="transmembrane region" description="Helical" evidence="2">
    <location>
        <begin position="306"/>
        <end position="322"/>
    </location>
</feature>
<organism evidence="3 4">
    <name type="scientific">Streptomyces minutiscleroticus</name>
    <dbReference type="NCBI Taxonomy" id="68238"/>
    <lineage>
        <taxon>Bacteria</taxon>
        <taxon>Bacillati</taxon>
        <taxon>Actinomycetota</taxon>
        <taxon>Actinomycetes</taxon>
        <taxon>Kitasatosporales</taxon>
        <taxon>Streptomycetaceae</taxon>
        <taxon>Streptomyces</taxon>
    </lineage>
</organism>
<evidence type="ECO:0000313" key="4">
    <source>
        <dbReference type="Proteomes" id="UP000619244"/>
    </source>
</evidence>
<keyword evidence="2" id="KW-1133">Transmembrane helix</keyword>
<evidence type="ECO:0000313" key="3">
    <source>
        <dbReference type="EMBL" id="GGX58927.1"/>
    </source>
</evidence>
<name>A0A918NAR1_9ACTN</name>
<comment type="caution">
    <text evidence="3">The sequence shown here is derived from an EMBL/GenBank/DDBJ whole genome shotgun (WGS) entry which is preliminary data.</text>
</comment>
<keyword evidence="2" id="KW-0472">Membrane</keyword>
<keyword evidence="2" id="KW-0812">Transmembrane</keyword>
<feature type="transmembrane region" description="Helical" evidence="2">
    <location>
        <begin position="222"/>
        <end position="240"/>
    </location>
</feature>
<keyword evidence="4" id="KW-1185">Reference proteome</keyword>
<feature type="transmembrane region" description="Helical" evidence="2">
    <location>
        <begin position="92"/>
        <end position="113"/>
    </location>
</feature>
<feature type="transmembrane region" description="Helical" evidence="2">
    <location>
        <begin position="190"/>
        <end position="210"/>
    </location>
</feature>